<protein>
    <submittedName>
        <fullName evidence="5">Uncharacterized protein</fullName>
    </submittedName>
</protein>
<keyword evidence="3" id="KW-0143">Chaperone</keyword>
<dbReference type="GeneID" id="25910699"/>
<dbReference type="AlphaFoldDB" id="A0A0L0FLI5"/>
<dbReference type="Proteomes" id="UP000054560">
    <property type="component" value="Unassembled WGS sequence"/>
</dbReference>
<dbReference type="STRING" id="667725.A0A0L0FLI5"/>
<evidence type="ECO:0000313" key="6">
    <source>
        <dbReference type="Proteomes" id="UP000054560"/>
    </source>
</evidence>
<comment type="subcellular location">
    <subcellularLocation>
        <location evidence="1">Membrane</location>
    </subcellularLocation>
</comment>
<evidence type="ECO:0000256" key="4">
    <source>
        <dbReference type="SAM" id="MobiDB-lite"/>
    </source>
</evidence>
<reference evidence="5 6" key="1">
    <citation type="submission" date="2011-02" db="EMBL/GenBank/DDBJ databases">
        <title>The Genome Sequence of Sphaeroforma arctica JP610.</title>
        <authorList>
            <consortium name="The Broad Institute Genome Sequencing Platform"/>
            <person name="Russ C."/>
            <person name="Cuomo C."/>
            <person name="Young S.K."/>
            <person name="Zeng Q."/>
            <person name="Gargeya S."/>
            <person name="Alvarado L."/>
            <person name="Berlin A."/>
            <person name="Chapman S.B."/>
            <person name="Chen Z."/>
            <person name="Freedman E."/>
            <person name="Gellesch M."/>
            <person name="Goldberg J."/>
            <person name="Griggs A."/>
            <person name="Gujja S."/>
            <person name="Heilman E."/>
            <person name="Heiman D."/>
            <person name="Howarth C."/>
            <person name="Mehta T."/>
            <person name="Neiman D."/>
            <person name="Pearson M."/>
            <person name="Roberts A."/>
            <person name="Saif S."/>
            <person name="Shea T."/>
            <person name="Shenoy N."/>
            <person name="Sisk P."/>
            <person name="Stolte C."/>
            <person name="Sykes S."/>
            <person name="White J."/>
            <person name="Yandava C."/>
            <person name="Burger G."/>
            <person name="Gray M.W."/>
            <person name="Holland P.W.H."/>
            <person name="King N."/>
            <person name="Lang F.B.F."/>
            <person name="Roger A.J."/>
            <person name="Ruiz-Trillo I."/>
            <person name="Haas B."/>
            <person name="Nusbaum C."/>
            <person name="Birren B."/>
        </authorList>
    </citation>
    <scope>NUCLEOTIDE SEQUENCE [LARGE SCALE GENOMIC DNA]</scope>
    <source>
        <strain evidence="5 6">JP610</strain>
    </source>
</reference>
<dbReference type="PANTHER" id="PTHR44027:SF7">
    <property type="entry name" value="DNAJ HOMOLOG SUBFAMILY C MEMBER 5 HOMOLOG"/>
    <property type="match status" value="1"/>
</dbReference>
<evidence type="ECO:0000256" key="3">
    <source>
        <dbReference type="ARBA" id="ARBA00023186"/>
    </source>
</evidence>
<dbReference type="GO" id="GO:0005737">
    <property type="term" value="C:cytoplasm"/>
    <property type="evidence" value="ECO:0007669"/>
    <property type="project" value="UniProtKB-ARBA"/>
</dbReference>
<keyword evidence="2" id="KW-0472">Membrane</keyword>
<keyword evidence="6" id="KW-1185">Reference proteome</keyword>
<feature type="region of interest" description="Disordered" evidence="4">
    <location>
        <begin position="143"/>
        <end position="187"/>
    </location>
</feature>
<accession>A0A0L0FLI5</accession>
<evidence type="ECO:0000313" key="5">
    <source>
        <dbReference type="EMBL" id="KNC77346.1"/>
    </source>
</evidence>
<dbReference type="PANTHER" id="PTHR44027">
    <property type="entry name" value="DNAJ HOMOLOG SUBFAMILY C MEMBER 5 HOMOLOG"/>
    <property type="match status" value="1"/>
</dbReference>
<name>A0A0L0FLI5_9EUKA</name>
<dbReference type="eggNOG" id="KOG0716">
    <property type="taxonomic scope" value="Eukaryota"/>
</dbReference>
<gene>
    <name evidence="5" type="ORF">SARC_10195</name>
</gene>
<dbReference type="RefSeq" id="XP_014151248.1">
    <property type="nucleotide sequence ID" value="XM_014295773.1"/>
</dbReference>
<dbReference type="EMBL" id="KQ242763">
    <property type="protein sequence ID" value="KNC77346.1"/>
    <property type="molecule type" value="Genomic_DNA"/>
</dbReference>
<sequence>MSIVHQESIGICLSVERDAPFLMTYQKLEVLIPNAIMNLSASSPLLITHLVLSNINSVCQNKPSEPNTFGSKKKKVYDKLGHAGIQMYEQSGESDAVMSMILMGGCARFCIIATFLFTGCCFCFCCCFCCTCFRSNRGPGEYEYPDDEPTTDQPGAQPGMGEEGAMPMPPPKAYARPETTEDSEAKQAAAKAMMENMTEQEQEEIRARVNNRYGSFEPSPATGATVIPAPPSDSSSATAREPVDGVKERPQYCPHCSTSLAYSKGDECPACFEDIYSTDLKEE</sequence>
<evidence type="ECO:0000256" key="1">
    <source>
        <dbReference type="ARBA" id="ARBA00004370"/>
    </source>
</evidence>
<feature type="compositionally biased region" description="Basic and acidic residues" evidence="4">
    <location>
        <begin position="241"/>
        <end position="250"/>
    </location>
</feature>
<proteinExistence type="predicted"/>
<dbReference type="InterPro" id="IPR051434">
    <property type="entry name" value="DnaJ_C_subfamily_member5"/>
</dbReference>
<organism evidence="5 6">
    <name type="scientific">Sphaeroforma arctica JP610</name>
    <dbReference type="NCBI Taxonomy" id="667725"/>
    <lineage>
        <taxon>Eukaryota</taxon>
        <taxon>Ichthyosporea</taxon>
        <taxon>Ichthyophonida</taxon>
        <taxon>Sphaeroforma</taxon>
    </lineage>
</organism>
<evidence type="ECO:0000256" key="2">
    <source>
        <dbReference type="ARBA" id="ARBA00023136"/>
    </source>
</evidence>
<dbReference type="GO" id="GO:0016020">
    <property type="term" value="C:membrane"/>
    <property type="evidence" value="ECO:0007669"/>
    <property type="project" value="UniProtKB-SubCell"/>
</dbReference>
<feature type="region of interest" description="Disordered" evidence="4">
    <location>
        <begin position="214"/>
        <end position="251"/>
    </location>
</feature>